<evidence type="ECO:0000259" key="3">
    <source>
        <dbReference type="PROSITE" id="PS51724"/>
    </source>
</evidence>
<evidence type="ECO:0000313" key="4">
    <source>
        <dbReference type="EMBL" id="KKB63987.1"/>
    </source>
</evidence>
<evidence type="ECO:0000256" key="2">
    <source>
        <dbReference type="SAM" id="Phobius"/>
    </source>
</evidence>
<gene>
    <name evidence="4" type="ORF">WM40_07805</name>
</gene>
<accession>A0A0F5K359</accession>
<dbReference type="RefSeq" id="WP_046152613.1">
    <property type="nucleotide sequence ID" value="NZ_CADFGU010000002.1"/>
</dbReference>
<reference evidence="4 5" key="1">
    <citation type="submission" date="2015-03" db="EMBL/GenBank/DDBJ databases">
        <title>Draft Genome Sequence of Burkholderia andropogonis type strain ICMP2807, isolated from Sorghum bicolor.</title>
        <authorList>
            <person name="Lopes-Santos L."/>
            <person name="Castro D.B."/>
            <person name="Ottoboni L.M."/>
            <person name="Park D."/>
            <person name="Weirc B.S."/>
            <person name="Destefano S.A."/>
        </authorList>
    </citation>
    <scope>NUCLEOTIDE SEQUENCE [LARGE SCALE GENOMIC DNA]</scope>
    <source>
        <strain evidence="4 5">ICMP2807</strain>
    </source>
</reference>
<protein>
    <recommendedName>
        <fullName evidence="3">SPOR domain-containing protein</fullName>
    </recommendedName>
</protein>
<dbReference type="Gene3D" id="3.30.70.1070">
    <property type="entry name" value="Sporulation related repeat"/>
    <property type="match status" value="1"/>
</dbReference>
<dbReference type="STRING" id="28092.WM40_07805"/>
<dbReference type="InterPro" id="IPR036680">
    <property type="entry name" value="SPOR-like_sf"/>
</dbReference>
<feature type="region of interest" description="Disordered" evidence="1">
    <location>
        <begin position="143"/>
        <end position="178"/>
    </location>
</feature>
<dbReference type="Pfam" id="PF05036">
    <property type="entry name" value="SPOR"/>
    <property type="match status" value="1"/>
</dbReference>
<organism evidence="4 5">
    <name type="scientific">Robbsia andropogonis</name>
    <dbReference type="NCBI Taxonomy" id="28092"/>
    <lineage>
        <taxon>Bacteria</taxon>
        <taxon>Pseudomonadati</taxon>
        <taxon>Pseudomonadota</taxon>
        <taxon>Betaproteobacteria</taxon>
        <taxon>Burkholderiales</taxon>
        <taxon>Burkholderiaceae</taxon>
        <taxon>Robbsia</taxon>
    </lineage>
</organism>
<comment type="caution">
    <text evidence="4">The sequence shown here is derived from an EMBL/GenBank/DDBJ whole genome shotgun (WGS) entry which is preliminary data.</text>
</comment>
<dbReference type="PATRIC" id="fig|28092.6.peg.1853"/>
<name>A0A0F5K359_9BURK</name>
<evidence type="ECO:0000313" key="5">
    <source>
        <dbReference type="Proteomes" id="UP000033618"/>
    </source>
</evidence>
<dbReference type="GO" id="GO:0042834">
    <property type="term" value="F:peptidoglycan binding"/>
    <property type="evidence" value="ECO:0007669"/>
    <property type="project" value="InterPro"/>
</dbReference>
<feature type="compositionally biased region" description="Low complexity" evidence="1">
    <location>
        <begin position="10"/>
        <end position="26"/>
    </location>
</feature>
<dbReference type="PROSITE" id="PS51724">
    <property type="entry name" value="SPOR"/>
    <property type="match status" value="1"/>
</dbReference>
<dbReference type="SUPFAM" id="SSF110997">
    <property type="entry name" value="Sporulation related repeat"/>
    <property type="match status" value="1"/>
</dbReference>
<feature type="region of interest" description="Disordered" evidence="1">
    <location>
        <begin position="1"/>
        <end position="66"/>
    </location>
</feature>
<dbReference type="OrthoDB" id="8563804at2"/>
<feature type="domain" description="SPOR" evidence="3">
    <location>
        <begin position="233"/>
        <end position="315"/>
    </location>
</feature>
<keyword evidence="5" id="KW-1185">Reference proteome</keyword>
<sequence>MGIFSFGSKRAGSSGRTEGRSRASGSRSRRMEPGLDVGGAESERVASRSRRARGVGQEAMLDPTLPEKQRARRRLVGAIALVLAAVIILPMVLDATPKPATGDIAIDIPEQGQGGTPPVRTHAAIDSGADAVHQDVVAGAKAAADAGTDGTRHAAATASGTDKAGAVTSTSQSAAGSGQQRFAEVFNSASGATDNGTAKGRAGGHATAAGGAATTAADNDLATRVAALPPTPATPGARYVVQLGSFESTASAQEWVKKLKRIGVPAFVNTDKGSDGVMRVQLRAGPFADRTTAQAAVQKVRLAGLTQTADAGNGR</sequence>
<dbReference type="AlphaFoldDB" id="A0A0F5K359"/>
<dbReference type="InterPro" id="IPR007730">
    <property type="entry name" value="SPOR-like_dom"/>
</dbReference>
<keyword evidence="2" id="KW-0812">Transmembrane</keyword>
<dbReference type="EMBL" id="LAQU01000006">
    <property type="protein sequence ID" value="KKB63987.1"/>
    <property type="molecule type" value="Genomic_DNA"/>
</dbReference>
<dbReference type="Proteomes" id="UP000033618">
    <property type="component" value="Unassembled WGS sequence"/>
</dbReference>
<feature type="transmembrane region" description="Helical" evidence="2">
    <location>
        <begin position="75"/>
        <end position="93"/>
    </location>
</feature>
<proteinExistence type="predicted"/>
<keyword evidence="2" id="KW-1133">Transmembrane helix</keyword>
<evidence type="ECO:0000256" key="1">
    <source>
        <dbReference type="SAM" id="MobiDB-lite"/>
    </source>
</evidence>
<keyword evidence="2" id="KW-0472">Membrane</keyword>